<sequence>MYLPGDHETNGNVPEPVDVLENGTNDVLDTEEPSQEPVTVPELDPETLSALGETTEKAPKFGANIHESLSRLWLPILRKGINNETKEKLAKEYLVPENCALLQPPKLNPEITSAVNEGARARDKKVEAVQQQLGLGITALNKGLELLLDDGRDRLQAIKYLSDSCRLLCDLHFLETEARKKFITPGLDKSFLNIMQDVEHDDMLFGNKLSEKIKATKVIEKHGLQIKKPAPNPKPPSTSYNQPSTSRSRPQGNWGGPSRFAPNRGGRGGAEEDSVSQPETSSRLQCSTEVVNTEQTACNVPTTIEVHAGRLQEPEVQILDYMTQQHKLFIGISAAHALRISANRLWDTLNEVSDQIEQGNLERLPELHALACCLKAVSTADTAALVERCRLACGGHGYMLSSNLPLTYGLVTAACTYEGENTVLLLQTARFLMKTWQQIDTAKTTPTIEYLKITSDPNYVNKWEKSVEGIIRGFQVVAMRKTSKSFEMMKSRMLSGMSQADAWNMTSVQLVAAAEAHCRAVMLQAYHEATAAEAASSSPELRPVLQQLLELYAAYWALEKTSDLLQYTPITGDDITELQIWYEELLTKIRPNAVGLVDAFDIRDDILQSTLGAYDGRVYERLFEEAQKAPLNAEPVNQSFHQHLKPFMQGKL</sequence>
<evidence type="ECO:0000256" key="8">
    <source>
        <dbReference type="ARBA" id="ARBA00023002"/>
    </source>
</evidence>
<dbReference type="AlphaFoldDB" id="A0A8S4ESQ0"/>
<evidence type="ECO:0000256" key="3">
    <source>
        <dbReference type="ARBA" id="ARBA00004846"/>
    </source>
</evidence>
<gene>
    <name evidence="14" type="ORF">PLXY2_LOCUS6432</name>
</gene>
<evidence type="ECO:0000313" key="15">
    <source>
        <dbReference type="Proteomes" id="UP000653454"/>
    </source>
</evidence>
<feature type="region of interest" description="Disordered" evidence="11">
    <location>
        <begin position="1"/>
        <end position="41"/>
    </location>
</feature>
<dbReference type="GO" id="GO:0005504">
    <property type="term" value="F:fatty acid binding"/>
    <property type="evidence" value="ECO:0007669"/>
    <property type="project" value="TreeGrafter"/>
</dbReference>
<organism evidence="14 15">
    <name type="scientific">Plutella xylostella</name>
    <name type="common">Diamondback moth</name>
    <name type="synonym">Plutella maculipennis</name>
    <dbReference type="NCBI Taxonomy" id="51655"/>
    <lineage>
        <taxon>Eukaryota</taxon>
        <taxon>Metazoa</taxon>
        <taxon>Ecdysozoa</taxon>
        <taxon>Arthropoda</taxon>
        <taxon>Hexapoda</taxon>
        <taxon>Insecta</taxon>
        <taxon>Pterygota</taxon>
        <taxon>Neoptera</taxon>
        <taxon>Endopterygota</taxon>
        <taxon>Lepidoptera</taxon>
        <taxon>Glossata</taxon>
        <taxon>Ditrysia</taxon>
        <taxon>Yponomeutoidea</taxon>
        <taxon>Plutellidae</taxon>
        <taxon>Plutella</taxon>
    </lineage>
</organism>
<evidence type="ECO:0000256" key="10">
    <source>
        <dbReference type="ARBA" id="ARBA00023140"/>
    </source>
</evidence>
<protein>
    <submittedName>
        <fullName evidence="14">(diamondback moth) hypothetical protein</fullName>
    </submittedName>
</protein>
<evidence type="ECO:0000256" key="9">
    <source>
        <dbReference type="ARBA" id="ARBA00023098"/>
    </source>
</evidence>
<evidence type="ECO:0000256" key="11">
    <source>
        <dbReference type="SAM" id="MobiDB-lite"/>
    </source>
</evidence>
<dbReference type="GO" id="GO:0003997">
    <property type="term" value="F:acyl-CoA oxidase activity"/>
    <property type="evidence" value="ECO:0007669"/>
    <property type="project" value="InterPro"/>
</dbReference>
<evidence type="ECO:0000256" key="5">
    <source>
        <dbReference type="ARBA" id="ARBA00022630"/>
    </source>
</evidence>
<dbReference type="InterPro" id="IPR036250">
    <property type="entry name" value="AcylCo_DH-like_C"/>
</dbReference>
<comment type="similarity">
    <text evidence="4">Belongs to the acyl-CoA oxidase family.</text>
</comment>
<keyword evidence="15" id="KW-1185">Reference proteome</keyword>
<keyword evidence="10" id="KW-0576">Peroxisome</keyword>
<keyword evidence="5" id="KW-0285">Flavoprotein</keyword>
<evidence type="ECO:0000256" key="7">
    <source>
        <dbReference type="ARBA" id="ARBA00022832"/>
    </source>
</evidence>
<comment type="caution">
    <text evidence="14">The sequence shown here is derived from an EMBL/GenBank/DDBJ whole genome shotgun (WGS) entry which is preliminary data.</text>
</comment>
<keyword evidence="6" id="KW-0274">FAD</keyword>
<feature type="domain" description="Acyl-CoA oxidase C-alpha1" evidence="13">
    <location>
        <begin position="312"/>
        <end position="433"/>
    </location>
</feature>
<comment type="pathway">
    <text evidence="3">Lipid metabolism; peroxisomal fatty acid beta-oxidation.</text>
</comment>
<dbReference type="SUPFAM" id="SSF47203">
    <property type="entry name" value="Acyl-CoA dehydrogenase C-terminal domain-like"/>
    <property type="match status" value="2"/>
</dbReference>
<dbReference type="InterPro" id="IPR002655">
    <property type="entry name" value="Acyl-CoA_oxidase_C"/>
</dbReference>
<evidence type="ECO:0000256" key="1">
    <source>
        <dbReference type="ARBA" id="ARBA00001974"/>
    </source>
</evidence>
<dbReference type="PANTHER" id="PTHR10909">
    <property type="entry name" value="ELECTRON TRANSPORT OXIDOREDUCTASE"/>
    <property type="match status" value="1"/>
</dbReference>
<proteinExistence type="inferred from homology"/>
<dbReference type="Pfam" id="PF22924">
    <property type="entry name" value="ACOX_C_alpha1"/>
    <property type="match status" value="1"/>
</dbReference>
<dbReference type="GO" id="GO:0055088">
    <property type="term" value="P:lipid homeostasis"/>
    <property type="evidence" value="ECO:0007669"/>
    <property type="project" value="TreeGrafter"/>
</dbReference>
<evidence type="ECO:0000259" key="13">
    <source>
        <dbReference type="Pfam" id="PF22924"/>
    </source>
</evidence>
<evidence type="ECO:0000313" key="14">
    <source>
        <dbReference type="EMBL" id="CAG9117949.1"/>
    </source>
</evidence>
<dbReference type="PANTHER" id="PTHR10909:SF250">
    <property type="entry name" value="PEROXISOMAL ACYL-COENZYME A OXIDASE 1"/>
    <property type="match status" value="1"/>
</dbReference>
<keyword evidence="8" id="KW-0560">Oxidoreductase</keyword>
<evidence type="ECO:0000259" key="12">
    <source>
        <dbReference type="Pfam" id="PF01756"/>
    </source>
</evidence>
<accession>A0A8S4ESQ0</accession>
<evidence type="ECO:0000256" key="4">
    <source>
        <dbReference type="ARBA" id="ARBA00006288"/>
    </source>
</evidence>
<dbReference type="GO" id="GO:0071949">
    <property type="term" value="F:FAD binding"/>
    <property type="evidence" value="ECO:0007669"/>
    <property type="project" value="InterPro"/>
</dbReference>
<keyword evidence="9" id="KW-0443">Lipid metabolism</keyword>
<dbReference type="GO" id="GO:0005777">
    <property type="term" value="C:peroxisome"/>
    <property type="evidence" value="ECO:0007669"/>
    <property type="project" value="UniProtKB-SubCell"/>
</dbReference>
<name>A0A8S4ESQ0_PLUXY</name>
<dbReference type="EMBL" id="CAJHNJ030000020">
    <property type="protein sequence ID" value="CAG9117949.1"/>
    <property type="molecule type" value="Genomic_DNA"/>
</dbReference>
<feature type="compositionally biased region" description="Polar residues" evidence="11">
    <location>
        <begin position="237"/>
        <end position="251"/>
    </location>
</feature>
<reference evidence="14" key="1">
    <citation type="submission" date="2020-11" db="EMBL/GenBank/DDBJ databases">
        <authorList>
            <person name="Whiteford S."/>
        </authorList>
    </citation>
    <scope>NUCLEOTIDE SEQUENCE</scope>
</reference>
<comment type="subcellular location">
    <subcellularLocation>
        <location evidence="2">Peroxisome</location>
    </subcellularLocation>
</comment>
<dbReference type="Proteomes" id="UP000653454">
    <property type="component" value="Unassembled WGS sequence"/>
</dbReference>
<evidence type="ECO:0000256" key="6">
    <source>
        <dbReference type="ARBA" id="ARBA00022827"/>
    </source>
</evidence>
<feature type="region of interest" description="Disordered" evidence="11">
    <location>
        <begin position="223"/>
        <end position="284"/>
    </location>
</feature>
<dbReference type="InterPro" id="IPR055060">
    <property type="entry name" value="ACOX_C_alpha1"/>
</dbReference>
<dbReference type="GO" id="GO:0033540">
    <property type="term" value="P:fatty acid beta-oxidation using acyl-CoA oxidase"/>
    <property type="evidence" value="ECO:0007669"/>
    <property type="project" value="TreeGrafter"/>
</dbReference>
<feature type="domain" description="Acyl-CoA oxidase C-terminal" evidence="12">
    <location>
        <begin position="467"/>
        <end position="649"/>
    </location>
</feature>
<evidence type="ECO:0000256" key="2">
    <source>
        <dbReference type="ARBA" id="ARBA00004275"/>
    </source>
</evidence>
<feature type="compositionally biased region" description="Polar residues" evidence="11">
    <location>
        <begin position="275"/>
        <end position="284"/>
    </location>
</feature>
<dbReference type="Pfam" id="PF01756">
    <property type="entry name" value="ACOX"/>
    <property type="match status" value="1"/>
</dbReference>
<dbReference type="InterPro" id="IPR012258">
    <property type="entry name" value="Acyl-CoA_oxidase"/>
</dbReference>
<comment type="cofactor">
    <cofactor evidence="1">
        <name>FAD</name>
        <dbReference type="ChEBI" id="CHEBI:57692"/>
    </cofactor>
</comment>
<dbReference type="Gene3D" id="1.20.140.10">
    <property type="entry name" value="Butyryl-CoA Dehydrogenase, subunit A, domain 3"/>
    <property type="match status" value="2"/>
</dbReference>
<keyword evidence="7" id="KW-0276">Fatty acid metabolism</keyword>
<dbReference type="FunFam" id="1.20.140.10:FF:000013">
    <property type="entry name" value="Acyl-coenzyme A oxidase"/>
    <property type="match status" value="1"/>
</dbReference>